<evidence type="ECO:0000256" key="2">
    <source>
        <dbReference type="ARBA" id="ARBA00022730"/>
    </source>
</evidence>
<keyword evidence="5 7" id="KW-0687">Ribonucleoprotein</keyword>
<dbReference type="PANTHER" id="PTHR12899:SF3">
    <property type="entry name" value="LARGE RIBOSOMAL SUBUNIT PROTEIN UL18M"/>
    <property type="match status" value="1"/>
</dbReference>
<proteinExistence type="inferred from homology"/>
<organism evidence="8 9">
    <name type="scientific">Candidatus Hepatoplasma crinochetorum Av</name>
    <dbReference type="NCBI Taxonomy" id="1427984"/>
    <lineage>
        <taxon>Bacteria</taxon>
        <taxon>Bacillati</taxon>
        <taxon>Mycoplasmatota</taxon>
        <taxon>Mollicutes</taxon>
        <taxon>Candidatus Hepatoplasmataceae</taxon>
        <taxon>Candidatus Hepatoplasma</taxon>
    </lineage>
</organism>
<keyword evidence="3 7" id="KW-0694">RNA-binding</keyword>
<dbReference type="InterPro" id="IPR057268">
    <property type="entry name" value="Ribosomal_L18"/>
</dbReference>
<name>W8GFF1_9MOLU</name>
<dbReference type="eggNOG" id="COG0256">
    <property type="taxonomic scope" value="Bacteria"/>
</dbReference>
<dbReference type="AlphaFoldDB" id="W8GFF1"/>
<gene>
    <name evidence="7 8" type="primary">rplR</name>
    <name evidence="8" type="ORF">X271_00394</name>
</gene>
<dbReference type="NCBIfam" id="TIGR00060">
    <property type="entry name" value="L18_bact"/>
    <property type="match status" value="1"/>
</dbReference>
<dbReference type="CDD" id="cd00432">
    <property type="entry name" value="Ribosomal_L18_L5e"/>
    <property type="match status" value="1"/>
</dbReference>
<evidence type="ECO:0000256" key="6">
    <source>
        <dbReference type="ARBA" id="ARBA00035197"/>
    </source>
</evidence>
<dbReference type="GO" id="GO:0008097">
    <property type="term" value="F:5S rRNA binding"/>
    <property type="evidence" value="ECO:0007669"/>
    <property type="project" value="TreeGrafter"/>
</dbReference>
<evidence type="ECO:0000256" key="4">
    <source>
        <dbReference type="ARBA" id="ARBA00022980"/>
    </source>
</evidence>
<dbReference type="InterPro" id="IPR005484">
    <property type="entry name" value="Ribosomal_uL18_bac/plant/anim"/>
</dbReference>
<dbReference type="PANTHER" id="PTHR12899">
    <property type="entry name" value="39S RIBOSOMAL PROTEIN L18, MITOCHONDRIAL"/>
    <property type="match status" value="1"/>
</dbReference>
<evidence type="ECO:0000313" key="9">
    <source>
        <dbReference type="Proteomes" id="UP000019450"/>
    </source>
</evidence>
<evidence type="ECO:0000256" key="7">
    <source>
        <dbReference type="HAMAP-Rule" id="MF_01337"/>
    </source>
</evidence>
<dbReference type="STRING" id="1427984.X271_00394"/>
<evidence type="ECO:0000313" key="8">
    <source>
        <dbReference type="EMBL" id="AHK22499.1"/>
    </source>
</evidence>
<accession>W8GFF1</accession>
<dbReference type="GO" id="GO:0003735">
    <property type="term" value="F:structural constituent of ribosome"/>
    <property type="evidence" value="ECO:0007669"/>
    <property type="project" value="InterPro"/>
</dbReference>
<dbReference type="Gene3D" id="3.30.420.100">
    <property type="match status" value="1"/>
</dbReference>
<dbReference type="OrthoDB" id="9810939at2"/>
<evidence type="ECO:0000256" key="5">
    <source>
        <dbReference type="ARBA" id="ARBA00023274"/>
    </source>
</evidence>
<dbReference type="HOGENOM" id="CLU_098841_0_1_14"/>
<evidence type="ECO:0000256" key="1">
    <source>
        <dbReference type="ARBA" id="ARBA00007116"/>
    </source>
</evidence>
<protein>
    <recommendedName>
        <fullName evidence="6 7">Large ribosomal subunit protein uL18</fullName>
    </recommendedName>
</protein>
<comment type="subunit">
    <text evidence="7">Part of the 50S ribosomal subunit; part of the 5S rRNA/L5/L18/L25 subcomplex. Contacts the 5S and 23S rRNAs.</text>
</comment>
<comment type="function">
    <text evidence="7">This is one of the proteins that bind and probably mediate the attachment of the 5S RNA into the large ribosomal subunit, where it forms part of the central protuberance.</text>
</comment>
<reference evidence="8 9" key="1">
    <citation type="journal article" date="2014" name="Genome Biol. Evol.">
        <title>Phylogenomics of "Candidatus Hepatoplasma crinochetorum," a Lineage of Mollicutes Associated with Noninsect Arthropods.</title>
        <authorList>
            <person name="Leclercq S."/>
            <person name="Dittmer J."/>
            <person name="Bouchon D."/>
            <person name="Cordaux R."/>
        </authorList>
    </citation>
    <scope>NUCLEOTIDE SEQUENCE [LARGE SCALE GENOMIC DNA]</scope>
    <source>
        <strain evidence="8 9">Av</strain>
    </source>
</reference>
<dbReference type="GO" id="GO:0022625">
    <property type="term" value="C:cytosolic large ribosomal subunit"/>
    <property type="evidence" value="ECO:0007669"/>
    <property type="project" value="TreeGrafter"/>
</dbReference>
<dbReference type="FunFam" id="3.30.420.100:FF:000001">
    <property type="entry name" value="50S ribosomal protein L18"/>
    <property type="match status" value="1"/>
</dbReference>
<keyword evidence="4 7" id="KW-0689">Ribosomal protein</keyword>
<dbReference type="Proteomes" id="UP000019450">
    <property type="component" value="Chromosome"/>
</dbReference>
<dbReference type="GO" id="GO:0006412">
    <property type="term" value="P:translation"/>
    <property type="evidence" value="ECO:0007669"/>
    <property type="project" value="UniProtKB-UniRule"/>
</dbReference>
<dbReference type="EMBL" id="CP006932">
    <property type="protein sequence ID" value="AHK22499.1"/>
    <property type="molecule type" value="Genomic_DNA"/>
</dbReference>
<dbReference type="InterPro" id="IPR004389">
    <property type="entry name" value="Ribosomal_uL18_bac-type"/>
</dbReference>
<evidence type="ECO:0000256" key="3">
    <source>
        <dbReference type="ARBA" id="ARBA00022884"/>
    </source>
</evidence>
<sequence length="116" mass="13169">MAKNKKIESRNKRKLRVRKKIFGTDKIPRLSVYKSNKNISAQLIDDLSGKTLASSSTIILKLDANNIENAFKVGQDIAKKAKDLKIERIVFDRNGYIYHGKIKALADGVRKENIKI</sequence>
<dbReference type="HAMAP" id="MF_01337_B">
    <property type="entry name" value="Ribosomal_uL18_B"/>
    <property type="match status" value="1"/>
</dbReference>
<keyword evidence="2 7" id="KW-0699">rRNA-binding</keyword>
<dbReference type="SUPFAM" id="SSF53137">
    <property type="entry name" value="Translational machinery components"/>
    <property type="match status" value="1"/>
</dbReference>
<dbReference type="Pfam" id="PF00861">
    <property type="entry name" value="Ribosomal_L18p"/>
    <property type="match status" value="1"/>
</dbReference>
<keyword evidence="9" id="KW-1185">Reference proteome</keyword>
<comment type="similarity">
    <text evidence="1 7">Belongs to the universal ribosomal protein uL18 family.</text>
</comment>
<dbReference type="PATRIC" id="fig|1427984.3.peg.380"/>
<dbReference type="KEGG" id="hcr:X271_00394"/>
<dbReference type="RefSeq" id="WP_025208791.1">
    <property type="nucleotide sequence ID" value="NZ_CP006932.1"/>
</dbReference>